<dbReference type="GO" id="GO:0000287">
    <property type="term" value="F:magnesium ion binding"/>
    <property type="evidence" value="ECO:0007669"/>
    <property type="project" value="TreeGrafter"/>
</dbReference>
<dbReference type="Pfam" id="PF08282">
    <property type="entry name" value="Hydrolase_3"/>
    <property type="match status" value="1"/>
</dbReference>
<dbReference type="PANTHER" id="PTHR10000">
    <property type="entry name" value="PHOSPHOSERINE PHOSPHATASE"/>
    <property type="match status" value="1"/>
</dbReference>
<dbReference type="InterPro" id="IPR000150">
    <property type="entry name" value="Cof"/>
</dbReference>
<dbReference type="SUPFAM" id="SSF56784">
    <property type="entry name" value="HAD-like"/>
    <property type="match status" value="1"/>
</dbReference>
<organism evidence="1 2">
    <name type="scientific">Lactobacillus kitasatonis DSM 16761 = JCM 1039</name>
    <dbReference type="NCBI Taxonomy" id="1423767"/>
    <lineage>
        <taxon>Bacteria</taxon>
        <taxon>Bacillati</taxon>
        <taxon>Bacillota</taxon>
        <taxon>Bacilli</taxon>
        <taxon>Lactobacillales</taxon>
        <taxon>Lactobacillaceae</taxon>
        <taxon>Lactobacillus</taxon>
    </lineage>
</organism>
<dbReference type="Proteomes" id="UP000051307">
    <property type="component" value="Unassembled WGS sequence"/>
</dbReference>
<name>A0A0R1VE32_9LACO</name>
<dbReference type="GO" id="GO:0005829">
    <property type="term" value="C:cytosol"/>
    <property type="evidence" value="ECO:0007669"/>
    <property type="project" value="TreeGrafter"/>
</dbReference>
<dbReference type="PANTHER" id="PTHR10000:SF8">
    <property type="entry name" value="HAD SUPERFAMILY HYDROLASE-LIKE, TYPE 3"/>
    <property type="match status" value="1"/>
</dbReference>
<gene>
    <name evidence="1" type="ORF">FC59_GL001020</name>
</gene>
<evidence type="ECO:0000313" key="2">
    <source>
        <dbReference type="Proteomes" id="UP000051307"/>
    </source>
</evidence>
<dbReference type="Gene3D" id="3.30.1240.10">
    <property type="match status" value="1"/>
</dbReference>
<dbReference type="InterPro" id="IPR036412">
    <property type="entry name" value="HAD-like_sf"/>
</dbReference>
<protein>
    <submittedName>
        <fullName evidence="1">Uncharacterized protein</fullName>
    </submittedName>
</protein>
<dbReference type="OrthoDB" id="9790031at2"/>
<dbReference type="InterPro" id="IPR006379">
    <property type="entry name" value="HAD-SF_hydro_IIB"/>
</dbReference>
<proteinExistence type="predicted"/>
<dbReference type="Gene3D" id="3.40.50.1000">
    <property type="entry name" value="HAD superfamily/HAD-like"/>
    <property type="match status" value="1"/>
</dbReference>
<evidence type="ECO:0000313" key="1">
    <source>
        <dbReference type="EMBL" id="KRM03848.1"/>
    </source>
</evidence>
<dbReference type="EMBL" id="AZFU01000025">
    <property type="protein sequence ID" value="KRM03848.1"/>
    <property type="molecule type" value="Genomic_DNA"/>
</dbReference>
<dbReference type="AlphaFoldDB" id="A0A0R1VE32"/>
<comment type="caution">
    <text evidence="1">The sequence shown here is derived from an EMBL/GenBank/DDBJ whole genome shotgun (WGS) entry which is preliminary data.</text>
</comment>
<dbReference type="InterPro" id="IPR023214">
    <property type="entry name" value="HAD_sf"/>
</dbReference>
<dbReference type="SFLD" id="SFLDG01140">
    <property type="entry name" value="C2.B:_Phosphomannomutase_and_P"/>
    <property type="match status" value="1"/>
</dbReference>
<reference evidence="1 2" key="1">
    <citation type="journal article" date="2015" name="Genome Announc.">
        <title>Expanding the biotechnology potential of lactobacilli through comparative genomics of 213 strains and associated genera.</title>
        <authorList>
            <person name="Sun Z."/>
            <person name="Harris H.M."/>
            <person name="McCann A."/>
            <person name="Guo C."/>
            <person name="Argimon S."/>
            <person name="Zhang W."/>
            <person name="Yang X."/>
            <person name="Jeffery I.B."/>
            <person name="Cooney J.C."/>
            <person name="Kagawa T.F."/>
            <person name="Liu W."/>
            <person name="Song Y."/>
            <person name="Salvetti E."/>
            <person name="Wrobel A."/>
            <person name="Rasinkangas P."/>
            <person name="Parkhill J."/>
            <person name="Rea M.C."/>
            <person name="O'Sullivan O."/>
            <person name="Ritari J."/>
            <person name="Douillard F.P."/>
            <person name="Paul Ross R."/>
            <person name="Yang R."/>
            <person name="Briner A.E."/>
            <person name="Felis G.E."/>
            <person name="de Vos W.M."/>
            <person name="Barrangou R."/>
            <person name="Klaenhammer T.R."/>
            <person name="Caufield P.W."/>
            <person name="Cui Y."/>
            <person name="Zhang H."/>
            <person name="O'Toole P.W."/>
        </authorList>
    </citation>
    <scope>NUCLEOTIDE SEQUENCE [LARGE SCALE GENOMIC DNA]</scope>
    <source>
        <strain evidence="1 2">DSM 16761</strain>
    </source>
</reference>
<dbReference type="PROSITE" id="PS01229">
    <property type="entry name" value="COF_2"/>
    <property type="match status" value="1"/>
</dbReference>
<dbReference type="PROSITE" id="PS01228">
    <property type="entry name" value="COF_1"/>
    <property type="match status" value="1"/>
</dbReference>
<dbReference type="PATRIC" id="fig|1423767.3.peg.1056"/>
<dbReference type="NCBIfam" id="TIGR00099">
    <property type="entry name" value="Cof-subfamily"/>
    <property type="match status" value="1"/>
</dbReference>
<accession>A0A0R1VE32</accession>
<dbReference type="NCBIfam" id="TIGR01484">
    <property type="entry name" value="HAD-SF-IIB"/>
    <property type="match status" value="1"/>
</dbReference>
<sequence length="284" mass="32112">MKVVTFKNFYLYNSKLVERQSNSKMNIIFSDLDGTLLNSQHKVSIPTIAAIQNRLTKGDIFIPVSARMPLAITKVTDPISSELPLISYNGALIINKDKTVAYSCSLDNATVKRIIKIVKSNYPQLVINVYCNYDLWLTENIHNYWTEKEMKAVNCIPKIVDLSNFSFNSPIYKLLIQGPKEVKLELKKRLESSINNINIVNYGEITNSSSNKGYAVKQIIEKYKATSIQSWAFGDSENDITMLNSVENPYVMGNSSPSIKKLFHNHTLTNDNNGIAFVLNQIND</sequence>
<dbReference type="GO" id="GO:0016791">
    <property type="term" value="F:phosphatase activity"/>
    <property type="evidence" value="ECO:0007669"/>
    <property type="project" value="TreeGrafter"/>
</dbReference>
<dbReference type="RefSeq" id="WP_025014999.1">
    <property type="nucleotide sequence ID" value="NZ_AZFU01000025.1"/>
</dbReference>
<dbReference type="eggNOG" id="COG0561">
    <property type="taxonomic scope" value="Bacteria"/>
</dbReference>
<dbReference type="SFLD" id="SFLDS00003">
    <property type="entry name" value="Haloacid_Dehalogenase"/>
    <property type="match status" value="1"/>
</dbReference>